<evidence type="ECO:0000256" key="1">
    <source>
        <dbReference type="ARBA" id="ARBA00004651"/>
    </source>
</evidence>
<evidence type="ECO:0000256" key="2">
    <source>
        <dbReference type="ARBA" id="ARBA00022448"/>
    </source>
</evidence>
<dbReference type="PROSITE" id="PS50928">
    <property type="entry name" value="ABC_TM1"/>
    <property type="match status" value="1"/>
</dbReference>
<feature type="transmembrane region" description="Helical" evidence="7">
    <location>
        <begin position="12"/>
        <end position="36"/>
    </location>
</feature>
<protein>
    <recommendedName>
        <fullName evidence="8">ABC transmembrane type-1 domain-containing protein</fullName>
    </recommendedName>
</protein>
<keyword evidence="4 7" id="KW-0812">Transmembrane</keyword>
<comment type="subcellular location">
    <subcellularLocation>
        <location evidence="1">Cell membrane</location>
        <topology evidence="1">Multi-pass membrane protein</topology>
    </subcellularLocation>
</comment>
<evidence type="ECO:0000256" key="7">
    <source>
        <dbReference type="SAM" id="Phobius"/>
    </source>
</evidence>
<evidence type="ECO:0000259" key="8">
    <source>
        <dbReference type="PROSITE" id="PS50928"/>
    </source>
</evidence>
<gene>
    <name evidence="9" type="ORF">S01H4_34287</name>
</gene>
<keyword evidence="2" id="KW-0813">Transport</keyword>
<evidence type="ECO:0000256" key="3">
    <source>
        <dbReference type="ARBA" id="ARBA00022475"/>
    </source>
</evidence>
<sequence length="100" mass="11095">MSQFRVTVKHALKNALIPVVTLIGLDLGTLMGGAILTETVFNWPGVGRVIYLAILQRDAPVVIGGTLILVLIFVIMNLIVDIVYAWLDPRIRYHKKEISV</sequence>
<comment type="caution">
    <text evidence="9">The sequence shown here is derived from an EMBL/GenBank/DDBJ whole genome shotgun (WGS) entry which is preliminary data.</text>
</comment>
<dbReference type="PANTHER" id="PTHR43163:SF7">
    <property type="entry name" value="DIPEPTIDE-TRANSPORT INTEGRAL MEMBRANE PROTEIN ABC TRANSPORTER DPPB-RELATED"/>
    <property type="match status" value="1"/>
</dbReference>
<evidence type="ECO:0000256" key="5">
    <source>
        <dbReference type="ARBA" id="ARBA00022989"/>
    </source>
</evidence>
<dbReference type="Pfam" id="PF00528">
    <property type="entry name" value="BPD_transp_1"/>
    <property type="match status" value="1"/>
</dbReference>
<keyword evidence="5 7" id="KW-1133">Transmembrane helix</keyword>
<evidence type="ECO:0000256" key="4">
    <source>
        <dbReference type="ARBA" id="ARBA00022692"/>
    </source>
</evidence>
<dbReference type="Gene3D" id="1.10.3720.10">
    <property type="entry name" value="MetI-like"/>
    <property type="match status" value="1"/>
</dbReference>
<evidence type="ECO:0000313" key="9">
    <source>
        <dbReference type="EMBL" id="GAG86324.1"/>
    </source>
</evidence>
<dbReference type="GO" id="GO:0055085">
    <property type="term" value="P:transmembrane transport"/>
    <property type="evidence" value="ECO:0007669"/>
    <property type="project" value="InterPro"/>
</dbReference>
<dbReference type="PANTHER" id="PTHR43163">
    <property type="entry name" value="DIPEPTIDE TRANSPORT SYSTEM PERMEASE PROTEIN DPPB-RELATED"/>
    <property type="match status" value="1"/>
</dbReference>
<proteinExistence type="predicted"/>
<dbReference type="InterPro" id="IPR035906">
    <property type="entry name" value="MetI-like_sf"/>
</dbReference>
<evidence type="ECO:0000256" key="6">
    <source>
        <dbReference type="ARBA" id="ARBA00023136"/>
    </source>
</evidence>
<feature type="transmembrane region" description="Helical" evidence="7">
    <location>
        <begin position="61"/>
        <end position="87"/>
    </location>
</feature>
<name>X1ATV5_9ZZZZ</name>
<dbReference type="SUPFAM" id="SSF161098">
    <property type="entry name" value="MetI-like"/>
    <property type="match status" value="1"/>
</dbReference>
<keyword evidence="6 7" id="KW-0472">Membrane</keyword>
<accession>X1ATV5</accession>
<organism evidence="9">
    <name type="scientific">marine sediment metagenome</name>
    <dbReference type="NCBI Taxonomy" id="412755"/>
    <lineage>
        <taxon>unclassified sequences</taxon>
        <taxon>metagenomes</taxon>
        <taxon>ecological metagenomes</taxon>
    </lineage>
</organism>
<feature type="domain" description="ABC transmembrane type-1" evidence="8">
    <location>
        <begin position="1"/>
        <end position="80"/>
    </location>
</feature>
<dbReference type="GO" id="GO:0005886">
    <property type="term" value="C:plasma membrane"/>
    <property type="evidence" value="ECO:0007669"/>
    <property type="project" value="UniProtKB-SubCell"/>
</dbReference>
<dbReference type="AlphaFoldDB" id="X1ATV5"/>
<reference evidence="9" key="1">
    <citation type="journal article" date="2014" name="Front. Microbiol.">
        <title>High frequency of phylogenetically diverse reductive dehalogenase-homologous genes in deep subseafloor sedimentary metagenomes.</title>
        <authorList>
            <person name="Kawai M."/>
            <person name="Futagami T."/>
            <person name="Toyoda A."/>
            <person name="Takaki Y."/>
            <person name="Nishi S."/>
            <person name="Hori S."/>
            <person name="Arai W."/>
            <person name="Tsubouchi T."/>
            <person name="Morono Y."/>
            <person name="Uchiyama I."/>
            <person name="Ito T."/>
            <person name="Fujiyama A."/>
            <person name="Inagaki F."/>
            <person name="Takami H."/>
        </authorList>
    </citation>
    <scope>NUCLEOTIDE SEQUENCE</scope>
    <source>
        <strain evidence="9">Expedition CK06-06</strain>
    </source>
</reference>
<dbReference type="InterPro" id="IPR000515">
    <property type="entry name" value="MetI-like"/>
</dbReference>
<dbReference type="EMBL" id="BART01018131">
    <property type="protein sequence ID" value="GAG86324.1"/>
    <property type="molecule type" value="Genomic_DNA"/>
</dbReference>
<keyword evidence="3" id="KW-1003">Cell membrane</keyword>